<reference evidence="1 2" key="2">
    <citation type="journal article" date="2022" name="Mol. Ecol. Resour.">
        <title>The genomes of chicory, endive, great burdock and yacon provide insights into Asteraceae paleo-polyploidization history and plant inulin production.</title>
        <authorList>
            <person name="Fan W."/>
            <person name="Wang S."/>
            <person name="Wang H."/>
            <person name="Wang A."/>
            <person name="Jiang F."/>
            <person name="Liu H."/>
            <person name="Zhao H."/>
            <person name="Xu D."/>
            <person name="Zhang Y."/>
        </authorList>
    </citation>
    <scope>NUCLEOTIDE SEQUENCE [LARGE SCALE GENOMIC DNA]</scope>
    <source>
        <strain evidence="2">cv. Niubang</strain>
    </source>
</reference>
<gene>
    <name evidence="1" type="ORF">L6452_23362</name>
</gene>
<reference evidence="2" key="1">
    <citation type="journal article" date="2022" name="Mol. Ecol. Resour.">
        <title>The genomes of chicory, endive, great burdock and yacon provide insights into Asteraceae palaeo-polyploidization history and plant inulin production.</title>
        <authorList>
            <person name="Fan W."/>
            <person name="Wang S."/>
            <person name="Wang H."/>
            <person name="Wang A."/>
            <person name="Jiang F."/>
            <person name="Liu H."/>
            <person name="Zhao H."/>
            <person name="Xu D."/>
            <person name="Zhang Y."/>
        </authorList>
    </citation>
    <scope>NUCLEOTIDE SEQUENCE [LARGE SCALE GENOMIC DNA]</scope>
    <source>
        <strain evidence="2">cv. Niubang</strain>
    </source>
</reference>
<proteinExistence type="predicted"/>
<protein>
    <submittedName>
        <fullName evidence="1">Uncharacterized protein</fullName>
    </submittedName>
</protein>
<accession>A0ACB9B1W0</accession>
<evidence type="ECO:0000313" key="2">
    <source>
        <dbReference type="Proteomes" id="UP001055879"/>
    </source>
</evidence>
<dbReference type="Proteomes" id="UP001055879">
    <property type="component" value="Linkage Group LG07"/>
</dbReference>
<sequence>MRGPKSTATIAQKKLNPETMKKTKAVDKSIGKKDKISGKNSGAPKRPPTAFFVFMEEFRKEYKENFPNNKSVSVVAKEGGVKWKSMSNSEKAPYVAKAATKKAEYGIAMKQHNDDLNGAAKEKSASASTSKSSSDTHDDVEQEASS</sequence>
<name>A0ACB9B1W0_ARCLA</name>
<dbReference type="EMBL" id="CM042053">
    <property type="protein sequence ID" value="KAI3716196.1"/>
    <property type="molecule type" value="Genomic_DNA"/>
</dbReference>
<comment type="caution">
    <text evidence="1">The sequence shown here is derived from an EMBL/GenBank/DDBJ whole genome shotgun (WGS) entry which is preliminary data.</text>
</comment>
<keyword evidence="2" id="KW-1185">Reference proteome</keyword>
<evidence type="ECO:0000313" key="1">
    <source>
        <dbReference type="EMBL" id="KAI3716196.1"/>
    </source>
</evidence>
<organism evidence="1 2">
    <name type="scientific">Arctium lappa</name>
    <name type="common">Greater burdock</name>
    <name type="synonym">Lappa major</name>
    <dbReference type="NCBI Taxonomy" id="4217"/>
    <lineage>
        <taxon>Eukaryota</taxon>
        <taxon>Viridiplantae</taxon>
        <taxon>Streptophyta</taxon>
        <taxon>Embryophyta</taxon>
        <taxon>Tracheophyta</taxon>
        <taxon>Spermatophyta</taxon>
        <taxon>Magnoliopsida</taxon>
        <taxon>eudicotyledons</taxon>
        <taxon>Gunneridae</taxon>
        <taxon>Pentapetalae</taxon>
        <taxon>asterids</taxon>
        <taxon>campanulids</taxon>
        <taxon>Asterales</taxon>
        <taxon>Asteraceae</taxon>
        <taxon>Carduoideae</taxon>
        <taxon>Cardueae</taxon>
        <taxon>Arctiinae</taxon>
        <taxon>Arctium</taxon>
    </lineage>
</organism>